<dbReference type="SUPFAM" id="SSF64307">
    <property type="entry name" value="SirA-like"/>
    <property type="match status" value="1"/>
</dbReference>
<evidence type="ECO:0000256" key="1">
    <source>
        <dbReference type="ARBA" id="ARBA00008984"/>
    </source>
</evidence>
<name>A0A533Q8Y9_9BACT</name>
<comment type="similarity">
    <text evidence="1">Belongs to the sulfur carrier protein TusA family.</text>
</comment>
<proteinExistence type="inferred from homology"/>
<dbReference type="InterPro" id="IPR036868">
    <property type="entry name" value="TusA-like_sf"/>
</dbReference>
<dbReference type="PANTHER" id="PTHR33279">
    <property type="entry name" value="SULFUR CARRIER PROTEIN YEDF-RELATED"/>
    <property type="match status" value="1"/>
</dbReference>
<dbReference type="EMBL" id="SULG01000060">
    <property type="protein sequence ID" value="TLD41154.1"/>
    <property type="molecule type" value="Genomic_DNA"/>
</dbReference>
<dbReference type="Pfam" id="PF01206">
    <property type="entry name" value="TusA"/>
    <property type="match status" value="1"/>
</dbReference>
<accession>A0A533Q8Y9</accession>
<feature type="domain" description="UPF0033" evidence="2">
    <location>
        <begin position="7"/>
        <end position="31"/>
    </location>
</feature>
<dbReference type="PANTHER" id="PTHR33279:SF6">
    <property type="entry name" value="SULFUR CARRIER PROTEIN YEDF-RELATED"/>
    <property type="match status" value="1"/>
</dbReference>
<dbReference type="Proteomes" id="UP000319783">
    <property type="component" value="Unassembled WGS sequence"/>
</dbReference>
<organism evidence="3 4">
    <name type="scientific">Candidatus Jettenia ecosi</name>
    <dbReference type="NCBI Taxonomy" id="2494326"/>
    <lineage>
        <taxon>Bacteria</taxon>
        <taxon>Pseudomonadati</taxon>
        <taxon>Planctomycetota</taxon>
        <taxon>Candidatus Brocadiia</taxon>
        <taxon>Candidatus Brocadiales</taxon>
        <taxon>Candidatus Brocadiaceae</taxon>
        <taxon>Candidatus Jettenia</taxon>
    </lineage>
</organism>
<reference evidence="3 4" key="1">
    <citation type="submission" date="2019-04" db="EMBL/GenBank/DDBJ databases">
        <title>Genome of a novel bacterium Candidatus Jettenia ecosi reconstructed from metagenome of an anammox bioreactor.</title>
        <authorList>
            <person name="Mardanov A.V."/>
            <person name="Beletsky A.V."/>
            <person name="Ravin N.V."/>
            <person name="Botchkova E.A."/>
            <person name="Litti Y.V."/>
            <person name="Nozhevnikova A.N."/>
        </authorList>
    </citation>
    <scope>NUCLEOTIDE SEQUENCE [LARGE SCALE GENOMIC DNA]</scope>
    <source>
        <strain evidence="3">J2</strain>
    </source>
</reference>
<sequence>MKADETLDCFGLMCPMPIFKTANKIKDIEIGRVLEIIATDEGIKKDIVSWCNTTGNELLGIEEAEGEIHVFIKRLR</sequence>
<dbReference type="InterPro" id="IPR001455">
    <property type="entry name" value="TusA-like"/>
</dbReference>
<evidence type="ECO:0000259" key="2">
    <source>
        <dbReference type="PROSITE" id="PS01148"/>
    </source>
</evidence>
<dbReference type="PROSITE" id="PS01148">
    <property type="entry name" value="UPF0033"/>
    <property type="match status" value="1"/>
</dbReference>
<dbReference type="CDD" id="cd00291">
    <property type="entry name" value="SirA_YedF_YeeD"/>
    <property type="match status" value="1"/>
</dbReference>
<comment type="caution">
    <text evidence="3">The sequence shown here is derived from an EMBL/GenBank/DDBJ whole genome shotgun (WGS) entry which is preliminary data.</text>
</comment>
<dbReference type="AlphaFoldDB" id="A0A533Q8Y9"/>
<dbReference type="Gene3D" id="3.30.110.40">
    <property type="entry name" value="TusA-like domain"/>
    <property type="match status" value="1"/>
</dbReference>
<gene>
    <name evidence="3" type="ORF">JETT_2573</name>
</gene>
<protein>
    <submittedName>
        <fullName evidence="3">Rhodanese-like domain protein</fullName>
    </submittedName>
</protein>
<evidence type="ECO:0000313" key="4">
    <source>
        <dbReference type="Proteomes" id="UP000319783"/>
    </source>
</evidence>
<evidence type="ECO:0000313" key="3">
    <source>
        <dbReference type="EMBL" id="TLD41154.1"/>
    </source>
</evidence>